<sequence length="121" mass="13753">SDIITAAHNLASTCLANIELNRNQEKNKNLVAENKEKKSRIDTIIGISKYNCWQWPIAGSLARYIVACPLSHFRTPVYLSLTTITSLCNKELYHPKPKVSIYTEPQSKWTIALPKPQDKKK</sequence>
<reference evidence="1" key="1">
    <citation type="submission" date="2021-06" db="EMBL/GenBank/DDBJ databases">
        <authorList>
            <person name="Kallberg Y."/>
            <person name="Tangrot J."/>
            <person name="Rosling A."/>
        </authorList>
    </citation>
    <scope>NUCLEOTIDE SEQUENCE</scope>
    <source>
        <strain evidence="1">MA461A</strain>
    </source>
</reference>
<organism evidence="1 2">
    <name type="scientific">Racocetra persica</name>
    <dbReference type="NCBI Taxonomy" id="160502"/>
    <lineage>
        <taxon>Eukaryota</taxon>
        <taxon>Fungi</taxon>
        <taxon>Fungi incertae sedis</taxon>
        <taxon>Mucoromycota</taxon>
        <taxon>Glomeromycotina</taxon>
        <taxon>Glomeromycetes</taxon>
        <taxon>Diversisporales</taxon>
        <taxon>Gigasporaceae</taxon>
        <taxon>Racocetra</taxon>
    </lineage>
</organism>
<dbReference type="EMBL" id="CAJVQC010116397">
    <property type="protein sequence ID" value="CAG8837010.1"/>
    <property type="molecule type" value="Genomic_DNA"/>
</dbReference>
<accession>A0ACA9SE90</accession>
<protein>
    <submittedName>
        <fullName evidence="1">20229_t:CDS:1</fullName>
    </submittedName>
</protein>
<name>A0ACA9SE90_9GLOM</name>
<evidence type="ECO:0000313" key="1">
    <source>
        <dbReference type="EMBL" id="CAG8837010.1"/>
    </source>
</evidence>
<proteinExistence type="predicted"/>
<gene>
    <name evidence="1" type="ORF">RPERSI_LOCUS30131</name>
</gene>
<comment type="caution">
    <text evidence="1">The sequence shown here is derived from an EMBL/GenBank/DDBJ whole genome shotgun (WGS) entry which is preliminary data.</text>
</comment>
<feature type="non-terminal residue" evidence="1">
    <location>
        <position position="1"/>
    </location>
</feature>
<evidence type="ECO:0000313" key="2">
    <source>
        <dbReference type="Proteomes" id="UP000789920"/>
    </source>
</evidence>
<dbReference type="Proteomes" id="UP000789920">
    <property type="component" value="Unassembled WGS sequence"/>
</dbReference>
<keyword evidence="2" id="KW-1185">Reference proteome</keyword>